<sequence>MAVTIHLTNQLTSRLTTPLEALPGPLLLVVLATALTVESGLLAGVLVPGTALALGAGALAVPVGLPLPLVCVAAATGAVAGGQLGYRIGRRRAGRPAPFAGTGRLPFGLWERAAAALRHRPLVAVAAGQWLSYGRIVVPRTTGWAGAAAPHAFTVVHSVSATTWAAALTTLGHHAGEAARDGVALALGLPALAVVAVVAVLAAARRAGQRAG</sequence>
<feature type="transmembrane region" description="Helical" evidence="1">
    <location>
        <begin position="21"/>
        <end position="47"/>
    </location>
</feature>
<keyword evidence="1" id="KW-1133">Transmembrane helix</keyword>
<name>A0ABN1Y1N5_9PSEU</name>
<feature type="transmembrane region" description="Helical" evidence="1">
    <location>
        <begin position="183"/>
        <end position="204"/>
    </location>
</feature>
<comment type="caution">
    <text evidence="2">The sequence shown here is derived from an EMBL/GenBank/DDBJ whole genome shotgun (WGS) entry which is preliminary data.</text>
</comment>
<gene>
    <name evidence="2" type="ORF">GCM10009613_45240</name>
</gene>
<accession>A0ABN1Y1N5</accession>
<dbReference type="Proteomes" id="UP001501414">
    <property type="component" value="Unassembled WGS sequence"/>
</dbReference>
<dbReference type="EMBL" id="BAAAJK010000030">
    <property type="protein sequence ID" value="GAA1395484.1"/>
    <property type="molecule type" value="Genomic_DNA"/>
</dbReference>
<evidence type="ECO:0000313" key="3">
    <source>
        <dbReference type="Proteomes" id="UP001501414"/>
    </source>
</evidence>
<keyword evidence="3" id="KW-1185">Reference proteome</keyword>
<keyword evidence="1" id="KW-0472">Membrane</keyword>
<reference evidence="2 3" key="1">
    <citation type="journal article" date="2019" name="Int. J. Syst. Evol. Microbiol.">
        <title>The Global Catalogue of Microorganisms (GCM) 10K type strain sequencing project: providing services to taxonomists for standard genome sequencing and annotation.</title>
        <authorList>
            <consortium name="The Broad Institute Genomics Platform"/>
            <consortium name="The Broad Institute Genome Sequencing Center for Infectious Disease"/>
            <person name="Wu L."/>
            <person name="Ma J."/>
        </authorList>
    </citation>
    <scope>NUCLEOTIDE SEQUENCE [LARGE SCALE GENOMIC DNA]</scope>
    <source>
        <strain evidence="2 3">JCM 11896</strain>
    </source>
</reference>
<organism evidence="2 3">
    <name type="scientific">Pseudonocardia kongjuensis</name>
    <dbReference type="NCBI Taxonomy" id="102227"/>
    <lineage>
        <taxon>Bacteria</taxon>
        <taxon>Bacillati</taxon>
        <taxon>Actinomycetota</taxon>
        <taxon>Actinomycetes</taxon>
        <taxon>Pseudonocardiales</taxon>
        <taxon>Pseudonocardiaceae</taxon>
        <taxon>Pseudonocardia</taxon>
    </lineage>
</organism>
<evidence type="ECO:0000256" key="1">
    <source>
        <dbReference type="SAM" id="Phobius"/>
    </source>
</evidence>
<keyword evidence="1" id="KW-0812">Transmembrane</keyword>
<feature type="transmembrane region" description="Helical" evidence="1">
    <location>
        <begin position="67"/>
        <end position="86"/>
    </location>
</feature>
<protein>
    <recommendedName>
        <fullName evidence="4">DedA family protein</fullName>
    </recommendedName>
</protein>
<evidence type="ECO:0000313" key="2">
    <source>
        <dbReference type="EMBL" id="GAA1395484.1"/>
    </source>
</evidence>
<proteinExistence type="predicted"/>
<evidence type="ECO:0008006" key="4">
    <source>
        <dbReference type="Google" id="ProtNLM"/>
    </source>
</evidence>
<dbReference type="RefSeq" id="WP_344025764.1">
    <property type="nucleotide sequence ID" value="NZ_BAAAJK010000030.1"/>
</dbReference>